<sequence>MVLRSLRKSLFAVPGCCFAPPRTQEARDTRPATAASELGSRPPDALPRRPISAAAASEPAPCLLDVLPMTQEARDTRPAAATSELGPRPPDALPRRPISAAAASEPAPCLLDVLPMTQEARDTRPATAASELGPRPPDALPRRPISAAAASEPAPCLLDVLHITQEARDTRPAAATSELGSRPPDALPRRPISAAAASEPAPCLLDVLPMTQEARDTRPAAATSELGPRPLEALPRRPTSAAAASEPAPCLLDVLHITQEARDTRPAAATSELGSRPPDALPRRPISAAAASEPAPCLLDVLPMTQEARDTRPAAATSELGPRPPDALPRRPISAAAASEPAPCLLDVLRMLPPDARTAALGGGTFGRQLAGCRAACRMLRELVEGSTASVRLVAGPGAGALLWHFPRCTGLVLDCRGYHEGSAATAAAGSPATPSTDDAAARGAAAAVSDVERLLLVLTGVSAEARARISAVHVLLGLLAPPADAAEVLNAVAQQLPCVEVIEVQLDCKDYWHRLLPLACSLEAAAVTADALPRLQRLALPMHVSCRLPANAPGALATWPLRELSLCCSCSAESALGALAALPHLELLSLRSLGRLFDAGGRGGGVAGGGGVGIAAGGGGGGDTAAAAVTSQGEHRLVQLLGARRPPHIRELTLELSNTLRLDASYAQGLGGTTAAQQQPSRARQLRGPAAQDGGWGFSSLRLKGSYIADVNQVARVVLAAAASLRQRSIPALAVTSLMTFRMPGPGGRLAGGRAPLGDLWRLAASSGRVELHQLWVISWASGYGPDDVVDVMRVLGLPRRLLWLVNRSLHLPLLPHGGGTRHEQTPSLYPESATASCAAAGSPLRRCCQPPSPPPPSQALDLDTARPAEVLREAVDRLWAAVAATATAAAAAARTAERLPPAGVAGGVGASGGRPTPGVVLLRGALPPTPRDPTDGEQWGTWLGAVLHEGSSGRLPGGRAGAAAAGVSYFVAVPAAGAVLLTTESWAAAAALAGALCPPSAAAASPGGGAAAVQESEARGHPRWCETPLAVATVPEDALVWWSSPPTRFLSTAHEVLHELWESAGREGAAGSVGVSGGVAAGAGAGGGGSRAASVGARPAAAYGDGARGGAAAAATAAGTASPDEAAVLLARLHKLMVLDCGMMQMCVRARARGEGDWYMSGY</sequence>
<organism evidence="2 3">
    <name type="scientific">Chlamydomonas schloesseri</name>
    <dbReference type="NCBI Taxonomy" id="2026947"/>
    <lineage>
        <taxon>Eukaryota</taxon>
        <taxon>Viridiplantae</taxon>
        <taxon>Chlorophyta</taxon>
        <taxon>core chlorophytes</taxon>
        <taxon>Chlorophyceae</taxon>
        <taxon>CS clade</taxon>
        <taxon>Chlamydomonadales</taxon>
        <taxon>Chlamydomonadaceae</taxon>
        <taxon>Chlamydomonas</taxon>
    </lineage>
</organism>
<gene>
    <name evidence="2" type="ORF">HYH02_000505</name>
</gene>
<feature type="compositionally biased region" description="Low complexity" evidence="1">
    <location>
        <begin position="236"/>
        <end position="245"/>
    </location>
</feature>
<dbReference type="EMBL" id="JAEHOD010000001">
    <property type="protein sequence ID" value="KAG2454666.1"/>
    <property type="molecule type" value="Genomic_DNA"/>
</dbReference>
<evidence type="ECO:0000313" key="3">
    <source>
        <dbReference type="Proteomes" id="UP000613740"/>
    </source>
</evidence>
<dbReference type="Proteomes" id="UP000613740">
    <property type="component" value="Unassembled WGS sequence"/>
</dbReference>
<proteinExistence type="predicted"/>
<feature type="region of interest" description="Disordered" evidence="1">
    <location>
        <begin position="672"/>
        <end position="692"/>
    </location>
</feature>
<feature type="region of interest" description="Disordered" evidence="1">
    <location>
        <begin position="169"/>
        <end position="189"/>
    </location>
</feature>
<name>A0A835WY13_9CHLO</name>
<feature type="region of interest" description="Disordered" evidence="1">
    <location>
        <begin position="121"/>
        <end position="142"/>
    </location>
</feature>
<keyword evidence="3" id="KW-1185">Reference proteome</keyword>
<feature type="region of interest" description="Disordered" evidence="1">
    <location>
        <begin position="20"/>
        <end position="48"/>
    </location>
</feature>
<reference evidence="2" key="1">
    <citation type="journal article" date="2020" name="bioRxiv">
        <title>Comparative genomics of Chlamydomonas.</title>
        <authorList>
            <person name="Craig R.J."/>
            <person name="Hasan A.R."/>
            <person name="Ness R.W."/>
            <person name="Keightley P.D."/>
        </authorList>
    </citation>
    <scope>NUCLEOTIDE SEQUENCE</scope>
    <source>
        <strain evidence="2">CCAP 11/173</strain>
    </source>
</reference>
<feature type="region of interest" description="Disordered" evidence="1">
    <location>
        <begin position="74"/>
        <end position="96"/>
    </location>
</feature>
<dbReference type="AlphaFoldDB" id="A0A835WY13"/>
<feature type="region of interest" description="Disordered" evidence="1">
    <location>
        <begin position="844"/>
        <end position="863"/>
    </location>
</feature>
<feature type="region of interest" description="Disordered" evidence="1">
    <location>
        <begin position="215"/>
        <end position="245"/>
    </location>
</feature>
<comment type="caution">
    <text evidence="2">The sequence shown here is derived from an EMBL/GenBank/DDBJ whole genome shotgun (WGS) entry which is preliminary data.</text>
</comment>
<evidence type="ECO:0000256" key="1">
    <source>
        <dbReference type="SAM" id="MobiDB-lite"/>
    </source>
</evidence>
<feature type="region of interest" description="Disordered" evidence="1">
    <location>
        <begin position="263"/>
        <end position="283"/>
    </location>
</feature>
<protein>
    <submittedName>
        <fullName evidence="2">Uncharacterized protein</fullName>
    </submittedName>
</protein>
<evidence type="ECO:0000313" key="2">
    <source>
        <dbReference type="EMBL" id="KAG2454666.1"/>
    </source>
</evidence>
<accession>A0A835WY13</accession>